<dbReference type="PANTHER" id="PTHR43293:SF3">
    <property type="entry name" value="CHOLESTEROL RING-CLEAVING HYDROLASE IPDB SUBUNIT"/>
    <property type="match status" value="1"/>
</dbReference>
<evidence type="ECO:0000256" key="1">
    <source>
        <dbReference type="ARBA" id="ARBA00007047"/>
    </source>
</evidence>
<dbReference type="Gene3D" id="3.40.1080.10">
    <property type="entry name" value="Glutaconate Coenzyme A-transferase"/>
    <property type="match status" value="1"/>
</dbReference>
<name>A0A4P6K7I7_KTERU</name>
<comment type="similarity">
    <text evidence="1">Belongs to the 3-oxoacid CoA-transferase subunit B family.</text>
</comment>
<evidence type="ECO:0000313" key="2">
    <source>
        <dbReference type="EMBL" id="QBD83586.1"/>
    </source>
</evidence>
<dbReference type="Proteomes" id="UP000290365">
    <property type="component" value="Chromosome"/>
</dbReference>
<organism evidence="2 3">
    <name type="scientific">Ktedonosporobacter rubrisoli</name>
    <dbReference type="NCBI Taxonomy" id="2509675"/>
    <lineage>
        <taxon>Bacteria</taxon>
        <taxon>Bacillati</taxon>
        <taxon>Chloroflexota</taxon>
        <taxon>Ktedonobacteria</taxon>
        <taxon>Ktedonobacterales</taxon>
        <taxon>Ktedonosporobacteraceae</taxon>
        <taxon>Ktedonosporobacter</taxon>
    </lineage>
</organism>
<sequence>MMVVAMARLLRDGERVFHGVASPLPMIAILLAQRLHAPNLVYINITGGINALPETLPRTTVDPRLTHGSHVIFKLAEIFDMSARGDLDTAFLSGVQIDGAGRINMSVIGPYERPKVRLPGGAGSAAILPTARRTLLWRTRHDPRTFVEELAFVTAAGNVDRVVTPLCIFVKREGRLQLESIHPYSSAEEVRAQTGFKVETEGVPLTPAPTTEELAALHAIDPQSVRLIEFKG</sequence>
<protein>
    <submittedName>
        <fullName evidence="2">CoA-transferase</fullName>
    </submittedName>
</protein>
<gene>
    <name evidence="2" type="ORF">EPA93_25205</name>
</gene>
<proteinExistence type="inferred from homology"/>
<dbReference type="EMBL" id="CP035758">
    <property type="protein sequence ID" value="QBD83586.1"/>
    <property type="molecule type" value="Genomic_DNA"/>
</dbReference>
<dbReference type="KEGG" id="kbs:EPA93_25205"/>
<dbReference type="InterPro" id="IPR004165">
    <property type="entry name" value="CoA_trans_fam_I"/>
</dbReference>
<dbReference type="AlphaFoldDB" id="A0A4P6K7I7"/>
<evidence type="ECO:0000313" key="3">
    <source>
        <dbReference type="Proteomes" id="UP000290365"/>
    </source>
</evidence>
<accession>A0A4P6K7I7</accession>
<dbReference type="SMART" id="SM00882">
    <property type="entry name" value="CoA_trans"/>
    <property type="match status" value="1"/>
</dbReference>
<keyword evidence="2" id="KW-0808">Transferase</keyword>
<reference evidence="2 3" key="1">
    <citation type="submission" date="2019-01" db="EMBL/GenBank/DDBJ databases">
        <title>Ktedonosporobacter rubrisoli SCAWS-G2.</title>
        <authorList>
            <person name="Huang Y."/>
            <person name="Yan B."/>
        </authorList>
    </citation>
    <scope>NUCLEOTIDE SEQUENCE [LARGE SCALE GENOMIC DNA]</scope>
    <source>
        <strain evidence="2 3">SCAWS-G2</strain>
    </source>
</reference>
<dbReference type="SUPFAM" id="SSF100950">
    <property type="entry name" value="NagB/RpiA/CoA transferase-like"/>
    <property type="match status" value="1"/>
</dbReference>
<dbReference type="GO" id="GO:0008410">
    <property type="term" value="F:CoA-transferase activity"/>
    <property type="evidence" value="ECO:0007669"/>
    <property type="project" value="InterPro"/>
</dbReference>
<keyword evidence="3" id="KW-1185">Reference proteome</keyword>
<dbReference type="PANTHER" id="PTHR43293">
    <property type="entry name" value="ACETATE COA-TRANSFERASE YDIF"/>
    <property type="match status" value="1"/>
</dbReference>
<dbReference type="InterPro" id="IPR037171">
    <property type="entry name" value="NagB/RpiA_transferase-like"/>
</dbReference>
<dbReference type="Pfam" id="PF01144">
    <property type="entry name" value="CoA_trans"/>
    <property type="match status" value="1"/>
</dbReference>
<dbReference type="OrthoDB" id="9805230at2"/>